<dbReference type="eggNOG" id="ENOG5031PIN">
    <property type="taxonomic scope" value="Bacteria"/>
</dbReference>
<feature type="transmembrane region" description="Helical" evidence="1">
    <location>
        <begin position="110"/>
        <end position="131"/>
    </location>
</feature>
<accession>Q97GC9</accession>
<dbReference type="GeneID" id="44998917"/>
<keyword evidence="1" id="KW-1133">Transmembrane helix</keyword>
<dbReference type="OrthoDB" id="1936778at2"/>
<keyword evidence="3" id="KW-1185">Reference proteome</keyword>
<keyword evidence="1" id="KW-0812">Transmembrane</keyword>
<dbReference type="KEGG" id="cac:CA_C2439"/>
<evidence type="ECO:0000313" key="2">
    <source>
        <dbReference type="EMBL" id="AAK80393.1"/>
    </source>
</evidence>
<feature type="transmembrane region" description="Helical" evidence="1">
    <location>
        <begin position="52"/>
        <end position="76"/>
    </location>
</feature>
<dbReference type="RefSeq" id="WP_010965734.1">
    <property type="nucleotide sequence ID" value="NC_003030.1"/>
</dbReference>
<keyword evidence="1" id="KW-0472">Membrane</keyword>
<proteinExistence type="predicted"/>
<evidence type="ECO:0000313" key="3">
    <source>
        <dbReference type="Proteomes" id="UP000000814"/>
    </source>
</evidence>
<protein>
    <submittedName>
        <fullName evidence="2">Predicted membrane protein</fullName>
    </submittedName>
</protein>
<feature type="transmembrane region" description="Helical" evidence="1">
    <location>
        <begin position="243"/>
        <end position="268"/>
    </location>
</feature>
<name>Q97GC9_CLOAB</name>
<dbReference type="EMBL" id="AE001437">
    <property type="protein sequence ID" value="AAK80393.1"/>
    <property type="molecule type" value="Genomic_DNA"/>
</dbReference>
<feature type="transmembrane region" description="Helical" evidence="1">
    <location>
        <begin position="20"/>
        <end position="40"/>
    </location>
</feature>
<sequence>MKVYYITEIAVIIRTLIEAVYFIVVIVSFSFIMGGFRSFIIGNFKKSIGGKAVMVVGAVGSTFHQLLHAGTAILFAHKIEDISLIKEPDKNNTLGYVKCFKKGENFYQRIGDFFIGLMPFLCGIVIMLLMMKFTIPTIFNDDIKIVCKDANSITLDFDTLNGFINSNVDLLKDFFCVSTVRNKHLYIFLLLAIYISLSMSPDRGDIRGVSRGFCVAFIILLIFNFIDAFNISRHTFALDIIQIGVLILYIFQISIVMLFIAAFIVLILRAIVN</sequence>
<gene>
    <name evidence="2" type="ordered locus">CA_C2439</name>
</gene>
<dbReference type="PATRIC" id="fig|272562.8.peg.2635"/>
<feature type="transmembrane region" description="Helical" evidence="1">
    <location>
        <begin position="212"/>
        <end position="231"/>
    </location>
</feature>
<organism evidence="2 3">
    <name type="scientific">Clostridium acetobutylicum (strain ATCC 824 / DSM 792 / JCM 1419 / IAM 19013 / LMG 5710 / NBRC 13948 / NRRL B-527 / VKM B-1787 / 2291 / W)</name>
    <dbReference type="NCBI Taxonomy" id="272562"/>
    <lineage>
        <taxon>Bacteria</taxon>
        <taxon>Bacillati</taxon>
        <taxon>Bacillota</taxon>
        <taxon>Clostridia</taxon>
        <taxon>Eubacteriales</taxon>
        <taxon>Clostridiaceae</taxon>
        <taxon>Clostridium</taxon>
    </lineage>
</organism>
<reference evidence="2 3" key="1">
    <citation type="journal article" date="2001" name="J. Bacteriol.">
        <title>Genome sequence and comparative analysis of the solvent-producing bacterium Clostridium acetobutylicum.</title>
        <authorList>
            <person name="Nolling J."/>
            <person name="Breton G."/>
            <person name="Omelchenko M.V."/>
            <person name="Makarova K.S."/>
            <person name="Zeng Q."/>
            <person name="Gibson R."/>
            <person name="Lee H.M."/>
            <person name="Dubois J."/>
            <person name="Qiu D."/>
            <person name="Hitti J."/>
            <person name="Wolf Y.I."/>
            <person name="Tatusov R.L."/>
            <person name="Sabathe F."/>
            <person name="Doucette-Stamm L."/>
            <person name="Soucaille P."/>
            <person name="Daly M.J."/>
            <person name="Bennett G.N."/>
            <person name="Koonin E.V."/>
            <person name="Smith D.R."/>
        </authorList>
    </citation>
    <scope>NUCLEOTIDE SEQUENCE [LARGE SCALE GENOMIC DNA]</scope>
    <source>
        <strain evidence="3">ATCC 824 / DSM 792 / JCM 1419 / LMG 5710 / VKM B-1787</strain>
    </source>
</reference>
<evidence type="ECO:0000256" key="1">
    <source>
        <dbReference type="SAM" id="Phobius"/>
    </source>
</evidence>
<feature type="transmembrane region" description="Helical" evidence="1">
    <location>
        <begin position="184"/>
        <end position="200"/>
    </location>
</feature>
<dbReference type="Proteomes" id="UP000000814">
    <property type="component" value="Chromosome"/>
</dbReference>
<dbReference type="HOGENOM" id="CLU_080089_0_0_9"/>
<dbReference type="PIR" id="F97200">
    <property type="entry name" value="F97200"/>
</dbReference>
<dbReference type="AlphaFoldDB" id="Q97GC9"/>